<evidence type="ECO:0000259" key="1">
    <source>
        <dbReference type="Pfam" id="PF14279"/>
    </source>
</evidence>
<dbReference type="Pfam" id="PF14279">
    <property type="entry name" value="HNH_5"/>
    <property type="match status" value="1"/>
</dbReference>
<keyword evidence="3" id="KW-1185">Reference proteome</keyword>
<reference evidence="2 3" key="1">
    <citation type="submission" date="2024-02" db="EMBL/GenBank/DDBJ databases">
        <title>Lysobacter Genome Sequencing and Mining.</title>
        <authorList>
            <person name="Bierman J."/>
            <person name="Walker M.C."/>
        </authorList>
    </citation>
    <scope>NUCLEOTIDE SEQUENCE [LARGE SCALE GENOMIC DNA]</scope>
    <source>
        <strain evidence="2 3">PB6250</strain>
    </source>
</reference>
<feature type="domain" description="HNH endonuclease 5" evidence="1">
    <location>
        <begin position="64"/>
        <end position="108"/>
    </location>
</feature>
<dbReference type="EMBL" id="JBANDL010000002">
    <property type="protein sequence ID" value="MEI2457270.1"/>
    <property type="molecule type" value="Genomic_DNA"/>
</dbReference>
<keyword evidence="2" id="KW-0540">Nuclease</keyword>
<organism evidence="2 3">
    <name type="scientific">Lysobacter firmicutimachus</name>
    <dbReference type="NCBI Taxonomy" id="1792846"/>
    <lineage>
        <taxon>Bacteria</taxon>
        <taxon>Pseudomonadati</taxon>
        <taxon>Pseudomonadota</taxon>
        <taxon>Gammaproteobacteria</taxon>
        <taxon>Lysobacterales</taxon>
        <taxon>Lysobacteraceae</taxon>
        <taxon>Lysobacter</taxon>
    </lineage>
</organism>
<sequence>MTVSLSTKRDFLSLGLALFLRGDSDEMKISPVTHCEIVDYWASRQSECGLSVDWDEAKNRCWRCTGKRKLQRCHIVPRALGGGEQPSNLVLLCAQCHSEAPNVADPEFMWTWLRAHAAVFYGGYWQQRGFQEYEVIFGEKPFSRFSDPETTLLRVCKAMKELSQKTSVHWGQGKINPATVAWVLRRAEDSTGEVV</sequence>
<dbReference type="RefSeq" id="WP_336132866.1">
    <property type="nucleotide sequence ID" value="NZ_JBANDL010000002.1"/>
</dbReference>
<protein>
    <submittedName>
        <fullName evidence="2">HNH endonuclease</fullName>
    </submittedName>
</protein>
<dbReference type="CDD" id="cd00085">
    <property type="entry name" value="HNHc"/>
    <property type="match status" value="1"/>
</dbReference>
<evidence type="ECO:0000313" key="2">
    <source>
        <dbReference type="EMBL" id="MEI2457270.1"/>
    </source>
</evidence>
<name>A0ABU8D8C6_9GAMM</name>
<dbReference type="GO" id="GO:0004519">
    <property type="term" value="F:endonuclease activity"/>
    <property type="evidence" value="ECO:0007669"/>
    <property type="project" value="UniProtKB-KW"/>
</dbReference>
<comment type="caution">
    <text evidence="2">The sequence shown here is derived from an EMBL/GenBank/DDBJ whole genome shotgun (WGS) entry which is preliminary data.</text>
</comment>
<dbReference type="InterPro" id="IPR003615">
    <property type="entry name" value="HNH_nuc"/>
</dbReference>
<dbReference type="Proteomes" id="UP001387215">
    <property type="component" value="Unassembled WGS sequence"/>
</dbReference>
<gene>
    <name evidence="2" type="ORF">V2J18_21680</name>
</gene>
<evidence type="ECO:0000313" key="3">
    <source>
        <dbReference type="Proteomes" id="UP001387215"/>
    </source>
</evidence>
<dbReference type="InterPro" id="IPR029471">
    <property type="entry name" value="HNH_5"/>
</dbReference>
<dbReference type="Gene3D" id="1.10.30.50">
    <property type="match status" value="1"/>
</dbReference>
<proteinExistence type="predicted"/>
<keyword evidence="2" id="KW-0255">Endonuclease</keyword>
<accession>A0ABU8D8C6</accession>
<keyword evidence="2" id="KW-0378">Hydrolase</keyword>